<sequence>MRAVLMAIIPASLGIRQTLVLHLREGDQPFASPPLPRSARGVPQAGAAQVGTLKPRSRESFCSSPPHPPEP</sequence>
<keyword evidence="3" id="KW-1185">Reference proteome</keyword>
<reference evidence="2 3" key="1">
    <citation type="journal article" date="2024" name="J Genomics">
        <title>Draft genome sequencing and assembly of Favolaschia claudopus CIRM-BRFM 2984 isolated from oak limbs.</title>
        <authorList>
            <person name="Navarro D."/>
            <person name="Drula E."/>
            <person name="Chaduli D."/>
            <person name="Cazenave R."/>
            <person name="Ahrendt S."/>
            <person name="Wang J."/>
            <person name="Lipzen A."/>
            <person name="Daum C."/>
            <person name="Barry K."/>
            <person name="Grigoriev I.V."/>
            <person name="Favel A."/>
            <person name="Rosso M.N."/>
            <person name="Martin F."/>
        </authorList>
    </citation>
    <scope>NUCLEOTIDE SEQUENCE [LARGE SCALE GENOMIC DNA]</scope>
    <source>
        <strain evidence="2 3">CIRM-BRFM 2984</strain>
    </source>
</reference>
<dbReference type="Proteomes" id="UP001362999">
    <property type="component" value="Unassembled WGS sequence"/>
</dbReference>
<proteinExistence type="predicted"/>
<accession>A0AAV9ZJL1</accession>
<comment type="caution">
    <text evidence="2">The sequence shown here is derived from an EMBL/GenBank/DDBJ whole genome shotgun (WGS) entry which is preliminary data.</text>
</comment>
<dbReference type="AlphaFoldDB" id="A0AAV9ZJL1"/>
<evidence type="ECO:0000313" key="2">
    <source>
        <dbReference type="EMBL" id="KAK6984393.1"/>
    </source>
</evidence>
<name>A0AAV9ZJL1_9AGAR</name>
<evidence type="ECO:0000256" key="1">
    <source>
        <dbReference type="SAM" id="MobiDB-lite"/>
    </source>
</evidence>
<dbReference type="EMBL" id="JAWWNJ010000138">
    <property type="protein sequence ID" value="KAK6984393.1"/>
    <property type="molecule type" value="Genomic_DNA"/>
</dbReference>
<protein>
    <submittedName>
        <fullName evidence="2">Uncharacterized protein</fullName>
    </submittedName>
</protein>
<evidence type="ECO:0000313" key="3">
    <source>
        <dbReference type="Proteomes" id="UP001362999"/>
    </source>
</evidence>
<organism evidence="2 3">
    <name type="scientific">Favolaschia claudopus</name>
    <dbReference type="NCBI Taxonomy" id="2862362"/>
    <lineage>
        <taxon>Eukaryota</taxon>
        <taxon>Fungi</taxon>
        <taxon>Dikarya</taxon>
        <taxon>Basidiomycota</taxon>
        <taxon>Agaricomycotina</taxon>
        <taxon>Agaricomycetes</taxon>
        <taxon>Agaricomycetidae</taxon>
        <taxon>Agaricales</taxon>
        <taxon>Marasmiineae</taxon>
        <taxon>Mycenaceae</taxon>
        <taxon>Favolaschia</taxon>
    </lineage>
</organism>
<gene>
    <name evidence="2" type="ORF">R3P38DRAFT_3104860</name>
</gene>
<feature type="region of interest" description="Disordered" evidence="1">
    <location>
        <begin position="27"/>
        <end position="71"/>
    </location>
</feature>